<evidence type="ECO:0000256" key="2">
    <source>
        <dbReference type="ARBA" id="ARBA00022448"/>
    </source>
</evidence>
<dbReference type="Pfam" id="PF00528">
    <property type="entry name" value="BPD_transp_1"/>
    <property type="match status" value="1"/>
</dbReference>
<dbReference type="PANTHER" id="PTHR30193:SF37">
    <property type="entry name" value="INNER MEMBRANE ABC TRANSPORTER PERMEASE PROTEIN YCJO"/>
    <property type="match status" value="1"/>
</dbReference>
<keyword evidence="2 7" id="KW-0813">Transport</keyword>
<feature type="transmembrane region" description="Helical" evidence="7">
    <location>
        <begin position="240"/>
        <end position="266"/>
    </location>
</feature>
<evidence type="ECO:0000259" key="9">
    <source>
        <dbReference type="PROSITE" id="PS50928"/>
    </source>
</evidence>
<protein>
    <submittedName>
        <fullName evidence="10">Sugar ABC transporter permease</fullName>
    </submittedName>
</protein>
<reference evidence="10" key="1">
    <citation type="journal article" date="2014" name="Int. J. Syst. Evol. Microbiol.">
        <title>Complete genome sequence of Corynebacterium casei LMG S-19264T (=DSM 44701T), isolated from a smear-ripened cheese.</title>
        <authorList>
            <consortium name="US DOE Joint Genome Institute (JGI-PGF)"/>
            <person name="Walter F."/>
            <person name="Albersmeier A."/>
            <person name="Kalinowski J."/>
            <person name="Ruckert C."/>
        </authorList>
    </citation>
    <scope>NUCLEOTIDE SEQUENCE</scope>
    <source>
        <strain evidence="10">VKM Ac-1401</strain>
    </source>
</reference>
<dbReference type="PROSITE" id="PS50928">
    <property type="entry name" value="ABC_TM1"/>
    <property type="match status" value="1"/>
</dbReference>
<organism evidence="10 11">
    <name type="scientific">Leifsonia poae</name>
    <dbReference type="NCBI Taxonomy" id="110933"/>
    <lineage>
        <taxon>Bacteria</taxon>
        <taxon>Bacillati</taxon>
        <taxon>Actinomycetota</taxon>
        <taxon>Actinomycetes</taxon>
        <taxon>Micrococcales</taxon>
        <taxon>Microbacteriaceae</taxon>
        <taxon>Leifsonia</taxon>
    </lineage>
</organism>
<evidence type="ECO:0000256" key="8">
    <source>
        <dbReference type="SAM" id="MobiDB-lite"/>
    </source>
</evidence>
<keyword evidence="11" id="KW-1185">Reference proteome</keyword>
<feature type="transmembrane region" description="Helical" evidence="7">
    <location>
        <begin position="48"/>
        <end position="78"/>
    </location>
</feature>
<feature type="transmembrane region" description="Helical" evidence="7">
    <location>
        <begin position="297"/>
        <end position="320"/>
    </location>
</feature>
<dbReference type="Gene3D" id="1.10.3720.10">
    <property type="entry name" value="MetI-like"/>
    <property type="match status" value="1"/>
</dbReference>
<evidence type="ECO:0000256" key="5">
    <source>
        <dbReference type="ARBA" id="ARBA00022989"/>
    </source>
</evidence>
<evidence type="ECO:0000313" key="10">
    <source>
        <dbReference type="EMBL" id="GLJ77154.1"/>
    </source>
</evidence>
<reference evidence="10" key="2">
    <citation type="submission" date="2023-01" db="EMBL/GenBank/DDBJ databases">
        <authorList>
            <person name="Sun Q."/>
            <person name="Evtushenko L."/>
        </authorList>
    </citation>
    <scope>NUCLEOTIDE SEQUENCE</scope>
    <source>
        <strain evidence="10">VKM Ac-1401</strain>
    </source>
</reference>
<dbReference type="RefSeq" id="WP_271177803.1">
    <property type="nucleotide sequence ID" value="NZ_BAAAJO010000004.1"/>
</dbReference>
<comment type="similarity">
    <text evidence="7">Belongs to the binding-protein-dependent transport system permease family.</text>
</comment>
<dbReference type="InterPro" id="IPR000515">
    <property type="entry name" value="MetI-like"/>
</dbReference>
<feature type="transmembrane region" description="Helical" evidence="7">
    <location>
        <begin position="191"/>
        <end position="219"/>
    </location>
</feature>
<feature type="region of interest" description="Disordered" evidence="8">
    <location>
        <begin position="13"/>
        <end position="42"/>
    </location>
</feature>
<dbReference type="Proteomes" id="UP001142372">
    <property type="component" value="Unassembled WGS sequence"/>
</dbReference>
<feature type="domain" description="ABC transmembrane type-1" evidence="9">
    <location>
        <begin position="107"/>
        <end position="318"/>
    </location>
</feature>
<sequence>MASPLITGAVVSKETAAPAAPPTRPFGVPHPTPPQPGRTGRKRKGDGLVALAYLSPGLAGFTFFILVPLIGSLVISLFEWPLFGAPTFIGFANYQKLFSDPTFYTVLINTVIFAFVYTALNLVLALAVSLWLNTRIKFAGFWRVIFFLPAITPMVANALVWRLLLSDNGLVNSALASVGIQGPSWLSDASFALFSVIAMSVWQSFGYNVIVLSAGLGGIPKEILEASRMDGTSAWQRLRSIILPMISPSLFFTMTMTMIGAFQVFVQPQILTQGGPGESTNTFVLYLYRNGFVFDRLGYASALAWILFIVVMLITALQFAGQKKWVNYDK</sequence>
<evidence type="ECO:0000256" key="3">
    <source>
        <dbReference type="ARBA" id="ARBA00022475"/>
    </source>
</evidence>
<feature type="transmembrane region" description="Helical" evidence="7">
    <location>
        <begin position="144"/>
        <end position="164"/>
    </location>
</feature>
<comment type="caution">
    <text evidence="10">The sequence shown here is derived from an EMBL/GenBank/DDBJ whole genome shotgun (WGS) entry which is preliminary data.</text>
</comment>
<feature type="transmembrane region" description="Helical" evidence="7">
    <location>
        <begin position="103"/>
        <end position="132"/>
    </location>
</feature>
<gene>
    <name evidence="10" type="ORF">GCM10017584_27280</name>
</gene>
<evidence type="ECO:0000256" key="1">
    <source>
        <dbReference type="ARBA" id="ARBA00004651"/>
    </source>
</evidence>
<keyword evidence="3" id="KW-1003">Cell membrane</keyword>
<accession>A0A9W6HBU2</accession>
<name>A0A9W6HBU2_9MICO</name>
<evidence type="ECO:0000256" key="4">
    <source>
        <dbReference type="ARBA" id="ARBA00022692"/>
    </source>
</evidence>
<feature type="compositionally biased region" description="Pro residues" evidence="8">
    <location>
        <begin position="19"/>
        <end position="36"/>
    </location>
</feature>
<dbReference type="CDD" id="cd06261">
    <property type="entry name" value="TM_PBP2"/>
    <property type="match status" value="1"/>
</dbReference>
<dbReference type="InterPro" id="IPR051393">
    <property type="entry name" value="ABC_transporter_permease"/>
</dbReference>
<evidence type="ECO:0000313" key="11">
    <source>
        <dbReference type="Proteomes" id="UP001142372"/>
    </source>
</evidence>
<dbReference type="SUPFAM" id="SSF161098">
    <property type="entry name" value="MetI-like"/>
    <property type="match status" value="1"/>
</dbReference>
<dbReference type="GO" id="GO:0005886">
    <property type="term" value="C:plasma membrane"/>
    <property type="evidence" value="ECO:0007669"/>
    <property type="project" value="UniProtKB-SubCell"/>
</dbReference>
<dbReference type="AlphaFoldDB" id="A0A9W6HBU2"/>
<dbReference type="GO" id="GO:0055085">
    <property type="term" value="P:transmembrane transport"/>
    <property type="evidence" value="ECO:0007669"/>
    <property type="project" value="InterPro"/>
</dbReference>
<comment type="subcellular location">
    <subcellularLocation>
        <location evidence="1 7">Cell membrane</location>
        <topology evidence="1 7">Multi-pass membrane protein</topology>
    </subcellularLocation>
</comment>
<keyword evidence="6 7" id="KW-0472">Membrane</keyword>
<dbReference type="PANTHER" id="PTHR30193">
    <property type="entry name" value="ABC TRANSPORTER PERMEASE PROTEIN"/>
    <property type="match status" value="1"/>
</dbReference>
<proteinExistence type="inferred from homology"/>
<evidence type="ECO:0000256" key="7">
    <source>
        <dbReference type="RuleBase" id="RU363032"/>
    </source>
</evidence>
<dbReference type="EMBL" id="BSEN01000013">
    <property type="protein sequence ID" value="GLJ77154.1"/>
    <property type="molecule type" value="Genomic_DNA"/>
</dbReference>
<dbReference type="InterPro" id="IPR035906">
    <property type="entry name" value="MetI-like_sf"/>
</dbReference>
<evidence type="ECO:0000256" key="6">
    <source>
        <dbReference type="ARBA" id="ARBA00023136"/>
    </source>
</evidence>
<keyword evidence="4 7" id="KW-0812">Transmembrane</keyword>
<keyword evidence="5 7" id="KW-1133">Transmembrane helix</keyword>